<organism evidence="1 2">
    <name type="scientific">Entomophthora muscae</name>
    <dbReference type="NCBI Taxonomy" id="34485"/>
    <lineage>
        <taxon>Eukaryota</taxon>
        <taxon>Fungi</taxon>
        <taxon>Fungi incertae sedis</taxon>
        <taxon>Zoopagomycota</taxon>
        <taxon>Entomophthoromycotina</taxon>
        <taxon>Entomophthoromycetes</taxon>
        <taxon>Entomophthorales</taxon>
        <taxon>Entomophthoraceae</taxon>
        <taxon>Entomophthora</taxon>
    </lineage>
</organism>
<accession>A0ACC2SRH2</accession>
<gene>
    <name evidence="1" type="ORF">DSO57_1024637</name>
</gene>
<protein>
    <submittedName>
        <fullName evidence="1">Uncharacterized protein</fullName>
    </submittedName>
</protein>
<dbReference type="EMBL" id="QTSX02004394">
    <property type="protein sequence ID" value="KAJ9064987.1"/>
    <property type="molecule type" value="Genomic_DNA"/>
</dbReference>
<proteinExistence type="predicted"/>
<sequence>MTGDLSIENQIVKSLPPLALDKTIFPRRTKKSAQKPAKPLNYLEDSAHTVDERFVLVYPSQEKSIDVLNLVPTWE</sequence>
<reference evidence="1" key="1">
    <citation type="submission" date="2022-04" db="EMBL/GenBank/DDBJ databases">
        <title>Genome of the entomopathogenic fungus Entomophthora muscae.</title>
        <authorList>
            <person name="Elya C."/>
            <person name="Lovett B.R."/>
            <person name="Lee E."/>
            <person name="Macias A.M."/>
            <person name="Hajek A.E."/>
            <person name="De Bivort B.L."/>
            <person name="Kasson M.T."/>
            <person name="De Fine Licht H.H."/>
            <person name="Stajich J.E."/>
        </authorList>
    </citation>
    <scope>NUCLEOTIDE SEQUENCE</scope>
    <source>
        <strain evidence="1">Berkeley</strain>
    </source>
</reference>
<evidence type="ECO:0000313" key="1">
    <source>
        <dbReference type="EMBL" id="KAJ9064987.1"/>
    </source>
</evidence>
<keyword evidence="2" id="KW-1185">Reference proteome</keyword>
<name>A0ACC2SRH2_9FUNG</name>
<dbReference type="Proteomes" id="UP001165960">
    <property type="component" value="Unassembled WGS sequence"/>
</dbReference>
<comment type="caution">
    <text evidence="1">The sequence shown here is derived from an EMBL/GenBank/DDBJ whole genome shotgun (WGS) entry which is preliminary data.</text>
</comment>
<evidence type="ECO:0000313" key="2">
    <source>
        <dbReference type="Proteomes" id="UP001165960"/>
    </source>
</evidence>